<sequence length="449" mass="48642">MALSTGARWAVAIPALLILLYYIIFVGLLLIPWLQRHALYVHKIHSAFWHNISDPTTFGFARNQVRTFTIPTPDGITLSAWHVLPLDVYAEHRSELTEAPLDSTLATKLLTSDPTAKVLISFHGNAGHIAQGWRTDTYRSCCALPNTHTITIDYRGFGHSTGNPTEAGLITDGIALVNYVMHTLHIPPSRISIVGQSLGTAVASAVILYFADPSNTHLPSTISTSPGTSTPLLTPQTDPSKSKSYNSLSDAPPLDSTNPIDPLSYQAAKAPSSSPPPSSQAPILFAGTTLIAPFINIPRLLLTYKAGGVLPLLGPLRPFPFLHPILDWGIKDQWPTLLRLQAYFAAAEKVRSSSEVPGSDDARDAGAVHIIHAFNDADISWRQSRGLWEGVTGQAATPELEERKATTLEARPGGTRFTVELVENGGHNRVCTYSEVHLAVRRQVVGMSP</sequence>
<feature type="transmembrane region" description="Helical" evidence="2">
    <location>
        <begin position="12"/>
        <end position="34"/>
    </location>
</feature>
<feature type="compositionally biased region" description="Polar residues" evidence="1">
    <location>
        <begin position="238"/>
        <end position="259"/>
    </location>
</feature>
<keyword evidence="2" id="KW-0472">Membrane</keyword>
<name>A0A6A6GGC8_9PEZI</name>
<feature type="region of interest" description="Disordered" evidence="1">
    <location>
        <begin position="220"/>
        <end position="279"/>
    </location>
</feature>
<reference evidence="5" key="1">
    <citation type="journal article" date="2020" name="Stud. Mycol.">
        <title>101 Dothideomycetes genomes: A test case for predicting lifestyles and emergence of pathogens.</title>
        <authorList>
            <person name="Haridas S."/>
            <person name="Albert R."/>
            <person name="Binder M."/>
            <person name="Bloem J."/>
            <person name="LaButti K."/>
            <person name="Salamov A."/>
            <person name="Andreopoulos B."/>
            <person name="Baker S."/>
            <person name="Barry K."/>
            <person name="Bills G."/>
            <person name="Bluhm B."/>
            <person name="Cannon C."/>
            <person name="Castanera R."/>
            <person name="Culley D."/>
            <person name="Daum C."/>
            <person name="Ezra D."/>
            <person name="Gonzalez J."/>
            <person name="Henrissat B."/>
            <person name="Kuo A."/>
            <person name="Liang C."/>
            <person name="Lipzen A."/>
            <person name="Lutzoni F."/>
            <person name="Magnuson J."/>
            <person name="Mondo S."/>
            <person name="Nolan M."/>
            <person name="Ohm R."/>
            <person name="Pangilinan J."/>
            <person name="Park H.-J."/>
            <person name="Ramirez L."/>
            <person name="Alfaro M."/>
            <person name="Sun H."/>
            <person name="Tritt A."/>
            <person name="Yoshinaga Y."/>
            <person name="Zwiers L.-H."/>
            <person name="Turgeon B."/>
            <person name="Goodwin S."/>
            <person name="Spatafora J."/>
            <person name="Crous P."/>
            <person name="Grigoriev I."/>
        </authorList>
    </citation>
    <scope>NUCLEOTIDE SEQUENCE [LARGE SCALE GENOMIC DNA]</scope>
    <source>
        <strain evidence="5">CECT 20119</strain>
    </source>
</reference>
<feature type="compositionally biased region" description="Low complexity" evidence="1">
    <location>
        <begin position="220"/>
        <end position="237"/>
    </location>
</feature>
<gene>
    <name evidence="4" type="ORF">BDZ85DRAFT_104059</name>
</gene>
<dbReference type="InterPro" id="IPR000073">
    <property type="entry name" value="AB_hydrolase_1"/>
</dbReference>
<keyword evidence="5" id="KW-1185">Reference proteome</keyword>
<evidence type="ECO:0000256" key="1">
    <source>
        <dbReference type="SAM" id="MobiDB-lite"/>
    </source>
</evidence>
<dbReference type="OrthoDB" id="446723at2759"/>
<keyword evidence="4" id="KW-0378">Hydrolase</keyword>
<dbReference type="PANTHER" id="PTHR12277">
    <property type="entry name" value="ALPHA/BETA HYDROLASE DOMAIN-CONTAINING PROTEIN"/>
    <property type="match status" value="1"/>
</dbReference>
<dbReference type="PANTHER" id="PTHR12277:SF81">
    <property type="entry name" value="PROTEIN ABHD13"/>
    <property type="match status" value="1"/>
</dbReference>
<dbReference type="InterPro" id="IPR029058">
    <property type="entry name" value="AB_hydrolase_fold"/>
</dbReference>
<evidence type="ECO:0000259" key="3">
    <source>
        <dbReference type="Pfam" id="PF00561"/>
    </source>
</evidence>
<organism evidence="4 5">
    <name type="scientific">Elsinoe ampelina</name>
    <dbReference type="NCBI Taxonomy" id="302913"/>
    <lineage>
        <taxon>Eukaryota</taxon>
        <taxon>Fungi</taxon>
        <taxon>Dikarya</taxon>
        <taxon>Ascomycota</taxon>
        <taxon>Pezizomycotina</taxon>
        <taxon>Dothideomycetes</taxon>
        <taxon>Dothideomycetidae</taxon>
        <taxon>Myriangiales</taxon>
        <taxon>Elsinoaceae</taxon>
        <taxon>Elsinoe</taxon>
    </lineage>
</organism>
<dbReference type="SUPFAM" id="SSF53474">
    <property type="entry name" value="alpha/beta-Hydrolases"/>
    <property type="match status" value="1"/>
</dbReference>
<proteinExistence type="predicted"/>
<evidence type="ECO:0000313" key="4">
    <source>
        <dbReference type="EMBL" id="KAF2224563.1"/>
    </source>
</evidence>
<evidence type="ECO:0000256" key="2">
    <source>
        <dbReference type="SAM" id="Phobius"/>
    </source>
</evidence>
<dbReference type="GO" id="GO:0016787">
    <property type="term" value="F:hydrolase activity"/>
    <property type="evidence" value="ECO:0007669"/>
    <property type="project" value="UniProtKB-KW"/>
</dbReference>
<dbReference type="Pfam" id="PF00561">
    <property type="entry name" value="Abhydrolase_1"/>
    <property type="match status" value="1"/>
</dbReference>
<dbReference type="Proteomes" id="UP000799538">
    <property type="component" value="Unassembled WGS sequence"/>
</dbReference>
<accession>A0A6A6GGC8</accession>
<keyword evidence="2" id="KW-0812">Transmembrane</keyword>
<keyword evidence="2" id="KW-1133">Transmembrane helix</keyword>
<protein>
    <submittedName>
        <fullName evidence="4">Alpha/Beta hydrolase protein</fullName>
    </submittedName>
</protein>
<dbReference type="Gene3D" id="3.40.50.1820">
    <property type="entry name" value="alpha/beta hydrolase"/>
    <property type="match status" value="1"/>
</dbReference>
<evidence type="ECO:0000313" key="5">
    <source>
        <dbReference type="Proteomes" id="UP000799538"/>
    </source>
</evidence>
<dbReference type="EMBL" id="ML992505">
    <property type="protein sequence ID" value="KAF2224563.1"/>
    <property type="molecule type" value="Genomic_DNA"/>
</dbReference>
<dbReference type="AlphaFoldDB" id="A0A6A6GGC8"/>
<feature type="domain" description="AB hydrolase-1" evidence="3">
    <location>
        <begin position="118"/>
        <end position="246"/>
    </location>
</feature>